<gene>
    <name evidence="15" type="ordered locus">CCNA_00598</name>
</gene>
<dbReference type="InterPro" id="IPR000531">
    <property type="entry name" value="Beta-barrel_TonB"/>
</dbReference>
<keyword evidence="3 9" id="KW-1134">Transmembrane beta strand</keyword>
<evidence type="ECO:0000256" key="11">
    <source>
        <dbReference type="RuleBase" id="RU003357"/>
    </source>
</evidence>
<dbReference type="GO" id="GO:0009279">
    <property type="term" value="C:cell outer membrane"/>
    <property type="evidence" value="ECO:0007669"/>
    <property type="project" value="UniProtKB-SubCell"/>
</dbReference>
<feature type="domain" description="TonB-dependent receptor plug" evidence="14">
    <location>
        <begin position="75"/>
        <end position="187"/>
    </location>
</feature>
<keyword evidence="7 9" id="KW-0472">Membrane</keyword>
<dbReference type="AlphaFoldDB" id="A0A0H3C5U6"/>
<dbReference type="Gene3D" id="2.40.170.20">
    <property type="entry name" value="TonB-dependent receptor, beta-barrel domain"/>
    <property type="match status" value="1"/>
</dbReference>
<dbReference type="RefSeq" id="YP_002515971.1">
    <property type="nucleotide sequence ID" value="NC_011916.1"/>
</dbReference>
<evidence type="ECO:0000313" key="15">
    <source>
        <dbReference type="EMBL" id="ACL94063.1"/>
    </source>
</evidence>
<comment type="subcellular location">
    <subcellularLocation>
        <location evidence="1 9">Cell outer membrane</location>
        <topology evidence="1 9">Multi-pass membrane protein</topology>
    </subcellularLocation>
</comment>
<dbReference type="RefSeq" id="WP_010918450.1">
    <property type="nucleotide sequence ID" value="NC_011916.1"/>
</dbReference>
<evidence type="ECO:0000256" key="7">
    <source>
        <dbReference type="ARBA" id="ARBA00023136"/>
    </source>
</evidence>
<dbReference type="Pfam" id="PF00593">
    <property type="entry name" value="TonB_dep_Rec_b-barrel"/>
    <property type="match status" value="1"/>
</dbReference>
<evidence type="ECO:0000256" key="4">
    <source>
        <dbReference type="ARBA" id="ARBA00022692"/>
    </source>
</evidence>
<feature type="domain" description="TonB-dependent receptor-like beta-barrel" evidence="13">
    <location>
        <begin position="468"/>
        <end position="936"/>
    </location>
</feature>
<feature type="signal peptide" evidence="12">
    <location>
        <begin position="1"/>
        <end position="40"/>
    </location>
</feature>
<sequence>MRPFFRPIIGDSLNMQPSSLKQALLFTAAGLSLLATPAFAASDADTPIATADSSTVSEVVVAGQRRSQARALQEQRDSLTVANVVSAEELQAQPTANLADLLSRLPGLSSAVDQSRNQAGTGEAQYVTIRGLDSAWNAYSMNGVRLAQTDSKARTISMNLLSPFALSFVRVDKAPTAEMDGDALAGTVDFRTATGFDFASNYNRFRLQGQLADRAIQRDVDGLGYTTQLEMARTFGDAEQFAVYGNLYYQDKDNAGESRAVQQDYVKKDSTAPGLIRDQGANLYARGPQWNFYRNSVKRQGATLSLDYKTDAQSLYGRFTHGEFKLLTSMDQSSARLGLATAPSGSKELVDFLTSVRPSSAWQTAGDSDPKNISLYGAIPGQYSRTEHSTQTLTTALIGGETKRNAFTLDYAVSYSKGRTEYPFRMQAGFYAFPFIGTPDQGGKAVVPLITDISNPKDPRAVLTPEGLRYISRTDITRQWYVTYGYEYAEESKTDLKANLAWDIEHPIVKSIKGGVKYETADRESNDVGTGDENRFYFYKKDASGNWTANSALLGNGSHRWANQGEFLFDLPGKTLTSFMMGGLQVPMRLVDPDYLKNQAYKYAATIPWTNEVLKRNLLSGEETRASAYVQSTLTFGDTLTVVPGVRYEDNNFKGSYWRPESVKGADGKTTSARVQASSDRGMGIVLPSVIATWRPTDEIVVRGAVRRAYTRPAFDQMIGATSISKDADGKIIAISIANPDLQPVTGINYDFSVEKYGEDGQYLMASIYYKDLKNVMFVSGSTNTGSDFNVWTGDVIKDAGGAEISRLDNAKNGSVLGIELGLRQRFTTLPGFWNGFGVSGNVTFQKTEADIRVGNLGKNLSRRLINAPDSIVNASLFYNKHGVRAELAYSRVGMIYKDVRTDNDDTWVQPMRRLNFNANYQLPHGWQIGMAVENILNDQSYWATQGKAETLLSHDRKGGYVETGRTYMINTSWTF</sequence>
<protein>
    <submittedName>
        <fullName evidence="15">TonB-dependent receptor</fullName>
    </submittedName>
</protein>
<evidence type="ECO:0000259" key="13">
    <source>
        <dbReference type="Pfam" id="PF00593"/>
    </source>
</evidence>
<dbReference type="InterPro" id="IPR036942">
    <property type="entry name" value="Beta-barrel_TonB_sf"/>
</dbReference>
<evidence type="ECO:0000256" key="9">
    <source>
        <dbReference type="PROSITE-ProRule" id="PRU01360"/>
    </source>
</evidence>
<evidence type="ECO:0000259" key="14">
    <source>
        <dbReference type="Pfam" id="PF07715"/>
    </source>
</evidence>
<proteinExistence type="inferred from homology"/>
<dbReference type="InterPro" id="IPR012910">
    <property type="entry name" value="Plug_dom"/>
</dbReference>
<evidence type="ECO:0000256" key="6">
    <source>
        <dbReference type="ARBA" id="ARBA00023077"/>
    </source>
</evidence>
<dbReference type="InterPro" id="IPR037066">
    <property type="entry name" value="Plug_dom_sf"/>
</dbReference>
<dbReference type="NCBIfam" id="TIGR01782">
    <property type="entry name" value="TonB-Xanth-Caul"/>
    <property type="match status" value="1"/>
</dbReference>
<dbReference type="Gene3D" id="2.170.130.10">
    <property type="entry name" value="TonB-dependent receptor, plug domain"/>
    <property type="match status" value="1"/>
</dbReference>
<evidence type="ECO:0000256" key="2">
    <source>
        <dbReference type="ARBA" id="ARBA00022448"/>
    </source>
</evidence>
<dbReference type="PROSITE" id="PS52016">
    <property type="entry name" value="TONB_DEPENDENT_REC_3"/>
    <property type="match status" value="1"/>
</dbReference>
<evidence type="ECO:0000256" key="12">
    <source>
        <dbReference type="SAM" id="SignalP"/>
    </source>
</evidence>
<evidence type="ECO:0000256" key="1">
    <source>
        <dbReference type="ARBA" id="ARBA00004571"/>
    </source>
</evidence>
<reference evidence="15 16" key="1">
    <citation type="journal article" date="2010" name="J. Bacteriol.">
        <title>The genetic basis of laboratory adaptation in Caulobacter crescentus.</title>
        <authorList>
            <person name="Marks M.E."/>
            <person name="Castro-Rojas C.M."/>
            <person name="Teiling C."/>
            <person name="Du L."/>
            <person name="Kapatral V."/>
            <person name="Walunas T.L."/>
            <person name="Crosson S."/>
        </authorList>
    </citation>
    <scope>NUCLEOTIDE SEQUENCE [LARGE SCALE GENOMIC DNA]</scope>
    <source>
        <strain evidence="16">NA1000 / CB15N</strain>
    </source>
</reference>
<evidence type="ECO:0000256" key="3">
    <source>
        <dbReference type="ARBA" id="ARBA00022452"/>
    </source>
</evidence>
<dbReference type="SUPFAM" id="SSF56935">
    <property type="entry name" value="Porins"/>
    <property type="match status" value="1"/>
</dbReference>
<evidence type="ECO:0000256" key="5">
    <source>
        <dbReference type="ARBA" id="ARBA00022729"/>
    </source>
</evidence>
<dbReference type="KEGG" id="ccs:CCNA_00598"/>
<dbReference type="EMBL" id="CP001340">
    <property type="protein sequence ID" value="ACL94063.1"/>
    <property type="molecule type" value="Genomic_DNA"/>
</dbReference>
<dbReference type="PhylomeDB" id="A0A0H3C5U6"/>
<dbReference type="PATRIC" id="fig|565050.3.peg.592"/>
<keyword evidence="5 12" id="KW-0732">Signal</keyword>
<feature type="short sequence motif" description="TonB C-terminal box" evidence="10">
    <location>
        <begin position="959"/>
        <end position="976"/>
    </location>
</feature>
<keyword evidence="4 9" id="KW-0812">Transmembrane</keyword>
<dbReference type="GeneID" id="7329997"/>
<keyword evidence="2 9" id="KW-0813">Transport</keyword>
<organism evidence="15 16">
    <name type="scientific">Caulobacter vibrioides (strain NA1000 / CB15N)</name>
    <name type="common">Caulobacter crescentus</name>
    <dbReference type="NCBI Taxonomy" id="565050"/>
    <lineage>
        <taxon>Bacteria</taxon>
        <taxon>Pseudomonadati</taxon>
        <taxon>Pseudomonadota</taxon>
        <taxon>Alphaproteobacteria</taxon>
        <taxon>Caulobacterales</taxon>
        <taxon>Caulobacteraceae</taxon>
        <taxon>Caulobacter</taxon>
    </lineage>
</organism>
<keyword evidence="15" id="KW-0675">Receptor</keyword>
<dbReference type="HOGENOM" id="CLU_006935_1_1_5"/>
<dbReference type="Proteomes" id="UP000001364">
    <property type="component" value="Chromosome"/>
</dbReference>
<evidence type="ECO:0000256" key="10">
    <source>
        <dbReference type="PROSITE-ProRule" id="PRU10144"/>
    </source>
</evidence>
<dbReference type="Pfam" id="PF07715">
    <property type="entry name" value="Plug"/>
    <property type="match status" value="1"/>
</dbReference>
<dbReference type="OrthoDB" id="5476657at2"/>
<feature type="chain" id="PRO_5002605712" evidence="12">
    <location>
        <begin position="41"/>
        <end position="976"/>
    </location>
</feature>
<dbReference type="PROSITE" id="PS01156">
    <property type="entry name" value="TONB_DEPENDENT_REC_2"/>
    <property type="match status" value="1"/>
</dbReference>
<dbReference type="PANTHER" id="PTHR40980">
    <property type="entry name" value="PLUG DOMAIN-CONTAINING PROTEIN"/>
    <property type="match status" value="1"/>
</dbReference>
<evidence type="ECO:0000313" key="16">
    <source>
        <dbReference type="Proteomes" id="UP000001364"/>
    </source>
</evidence>
<name>A0A0H3C5U6_CAUVN</name>
<dbReference type="PANTHER" id="PTHR40980:SF4">
    <property type="entry name" value="TONB-DEPENDENT RECEPTOR-LIKE BETA-BARREL DOMAIN-CONTAINING PROTEIN"/>
    <property type="match status" value="1"/>
</dbReference>
<keyword evidence="6 11" id="KW-0798">TonB box</keyword>
<dbReference type="InterPro" id="IPR010104">
    <property type="entry name" value="TonB_rcpt_bac"/>
</dbReference>
<dbReference type="InterPro" id="IPR010917">
    <property type="entry name" value="TonB_rcpt_CS"/>
</dbReference>
<keyword evidence="8 9" id="KW-0998">Cell outer membrane</keyword>
<accession>A0A0H3C5U6</accession>
<comment type="similarity">
    <text evidence="9 11">Belongs to the TonB-dependent receptor family.</text>
</comment>
<keyword evidence="16" id="KW-1185">Reference proteome</keyword>
<dbReference type="InterPro" id="IPR039426">
    <property type="entry name" value="TonB-dep_rcpt-like"/>
</dbReference>
<evidence type="ECO:0000256" key="8">
    <source>
        <dbReference type="ARBA" id="ARBA00023237"/>
    </source>
</evidence>